<dbReference type="InterPro" id="IPR014710">
    <property type="entry name" value="RmlC-like_jellyroll"/>
</dbReference>
<dbReference type="RefSeq" id="WP_129356365.1">
    <property type="nucleotide sequence ID" value="NZ_CP012670.1"/>
</dbReference>
<accession>A0A4P2QDY5</accession>
<protein>
    <recommendedName>
        <fullName evidence="5">Cupin 2 conserved barrel domain-containing protein</fullName>
    </recommendedName>
</protein>
<dbReference type="SUPFAM" id="SSF51182">
    <property type="entry name" value="RmlC-like cupins"/>
    <property type="match status" value="1"/>
</dbReference>
<keyword evidence="2" id="KW-0732">Signal</keyword>
<feature type="signal peptide" evidence="2">
    <location>
        <begin position="1"/>
        <end position="26"/>
    </location>
</feature>
<feature type="chain" id="PRO_5020439655" description="Cupin 2 conserved barrel domain-containing protein" evidence="2">
    <location>
        <begin position="27"/>
        <end position="197"/>
    </location>
</feature>
<dbReference type="Gene3D" id="2.60.120.10">
    <property type="entry name" value="Jelly Rolls"/>
    <property type="match status" value="1"/>
</dbReference>
<dbReference type="OrthoDB" id="1121052at2"/>
<evidence type="ECO:0000313" key="4">
    <source>
        <dbReference type="Proteomes" id="UP000295781"/>
    </source>
</evidence>
<proteinExistence type="predicted"/>
<evidence type="ECO:0008006" key="5">
    <source>
        <dbReference type="Google" id="ProtNLM"/>
    </source>
</evidence>
<dbReference type="EMBL" id="CP012670">
    <property type="protein sequence ID" value="AUX27909.1"/>
    <property type="molecule type" value="Genomic_DNA"/>
</dbReference>
<evidence type="ECO:0000256" key="2">
    <source>
        <dbReference type="SAM" id="SignalP"/>
    </source>
</evidence>
<sequence length="197" mass="20154">MITTMAHRYRAGVFLVACAASAAACAGAPPPAADCASAGEARAAHHAHGAKGHDEHAHGAKAHDEHAHGAKAHDEHAHDEHAPQAPAGGARVDRLAIPREAGPGEPREVKVILDNPFMKVVVITLRAGTVLPTHTAPSPVTIQAIAGAGTVRSSGGEARIDREHLVALSPGAPHEVAPDPGTDLVLLVQHMRGAPAR</sequence>
<gene>
    <name evidence="3" type="ORF">SOCEGT47_085090</name>
</gene>
<evidence type="ECO:0000256" key="1">
    <source>
        <dbReference type="SAM" id="MobiDB-lite"/>
    </source>
</evidence>
<dbReference type="AlphaFoldDB" id="A0A4P2QDY5"/>
<feature type="compositionally biased region" description="Basic and acidic residues" evidence="1">
    <location>
        <begin position="51"/>
        <end position="82"/>
    </location>
</feature>
<dbReference type="InterPro" id="IPR011051">
    <property type="entry name" value="RmlC_Cupin_sf"/>
</dbReference>
<dbReference type="Proteomes" id="UP000295781">
    <property type="component" value="Chromosome"/>
</dbReference>
<evidence type="ECO:0000313" key="3">
    <source>
        <dbReference type="EMBL" id="AUX27909.1"/>
    </source>
</evidence>
<organism evidence="3 4">
    <name type="scientific">Sorangium cellulosum</name>
    <name type="common">Polyangium cellulosum</name>
    <dbReference type="NCBI Taxonomy" id="56"/>
    <lineage>
        <taxon>Bacteria</taxon>
        <taxon>Pseudomonadati</taxon>
        <taxon>Myxococcota</taxon>
        <taxon>Polyangia</taxon>
        <taxon>Polyangiales</taxon>
        <taxon>Polyangiaceae</taxon>
        <taxon>Sorangium</taxon>
    </lineage>
</organism>
<reference evidence="3 4" key="1">
    <citation type="submission" date="2015-09" db="EMBL/GenBank/DDBJ databases">
        <title>Sorangium comparison.</title>
        <authorList>
            <person name="Zaburannyi N."/>
            <person name="Bunk B."/>
            <person name="Overmann J."/>
            <person name="Mueller R."/>
        </authorList>
    </citation>
    <scope>NUCLEOTIDE SEQUENCE [LARGE SCALE GENOMIC DNA]</scope>
    <source>
        <strain evidence="3 4">So ceGT47</strain>
    </source>
</reference>
<name>A0A4P2QDY5_SORCE</name>
<feature type="region of interest" description="Disordered" evidence="1">
    <location>
        <begin position="44"/>
        <end position="90"/>
    </location>
</feature>